<feature type="transmembrane region" description="Helical" evidence="1">
    <location>
        <begin position="133"/>
        <end position="159"/>
    </location>
</feature>
<evidence type="ECO:0000256" key="1">
    <source>
        <dbReference type="SAM" id="Phobius"/>
    </source>
</evidence>
<keyword evidence="1" id="KW-0812">Transmembrane</keyword>
<keyword evidence="1" id="KW-0472">Membrane</keyword>
<gene>
    <name evidence="2" type="ORF">DPMN_079856</name>
</gene>
<feature type="transmembrane region" description="Helical" evidence="1">
    <location>
        <begin position="103"/>
        <end position="127"/>
    </location>
</feature>
<keyword evidence="3" id="KW-1185">Reference proteome</keyword>
<name>A0A9D3YTW5_DREPO</name>
<dbReference type="AlphaFoldDB" id="A0A9D3YTW5"/>
<dbReference type="EMBL" id="JAIWYP010000015">
    <property type="protein sequence ID" value="KAH3704795.1"/>
    <property type="molecule type" value="Genomic_DNA"/>
</dbReference>
<dbReference type="Proteomes" id="UP000828390">
    <property type="component" value="Unassembled WGS sequence"/>
</dbReference>
<proteinExistence type="predicted"/>
<evidence type="ECO:0000313" key="3">
    <source>
        <dbReference type="Proteomes" id="UP000828390"/>
    </source>
</evidence>
<reference evidence="2" key="2">
    <citation type="submission" date="2020-11" db="EMBL/GenBank/DDBJ databases">
        <authorList>
            <person name="McCartney M.A."/>
            <person name="Auch B."/>
            <person name="Kono T."/>
            <person name="Mallez S."/>
            <person name="Becker A."/>
            <person name="Gohl D.M."/>
            <person name="Silverstein K.A.T."/>
            <person name="Koren S."/>
            <person name="Bechman K.B."/>
            <person name="Herman A."/>
            <person name="Abrahante J.E."/>
            <person name="Garbe J."/>
        </authorList>
    </citation>
    <scope>NUCLEOTIDE SEQUENCE</scope>
    <source>
        <strain evidence="2">Duluth1</strain>
        <tissue evidence="2">Whole animal</tissue>
    </source>
</reference>
<keyword evidence="1" id="KW-1133">Transmembrane helix</keyword>
<feature type="transmembrane region" description="Helical" evidence="1">
    <location>
        <begin position="74"/>
        <end position="96"/>
    </location>
</feature>
<accession>A0A9D3YTW5</accession>
<organism evidence="2 3">
    <name type="scientific">Dreissena polymorpha</name>
    <name type="common">Zebra mussel</name>
    <name type="synonym">Mytilus polymorpha</name>
    <dbReference type="NCBI Taxonomy" id="45954"/>
    <lineage>
        <taxon>Eukaryota</taxon>
        <taxon>Metazoa</taxon>
        <taxon>Spiralia</taxon>
        <taxon>Lophotrochozoa</taxon>
        <taxon>Mollusca</taxon>
        <taxon>Bivalvia</taxon>
        <taxon>Autobranchia</taxon>
        <taxon>Heteroconchia</taxon>
        <taxon>Euheterodonta</taxon>
        <taxon>Imparidentia</taxon>
        <taxon>Neoheterodontei</taxon>
        <taxon>Myida</taxon>
        <taxon>Dreissenoidea</taxon>
        <taxon>Dreissenidae</taxon>
        <taxon>Dreissena</taxon>
    </lineage>
</organism>
<comment type="caution">
    <text evidence="2">The sequence shown here is derived from an EMBL/GenBank/DDBJ whole genome shotgun (WGS) entry which is preliminary data.</text>
</comment>
<protein>
    <submittedName>
        <fullName evidence="2">Uncharacterized protein</fullName>
    </submittedName>
</protein>
<reference evidence="2" key="1">
    <citation type="journal article" date="2019" name="bioRxiv">
        <title>The Genome of the Zebra Mussel, Dreissena polymorpha: A Resource for Invasive Species Research.</title>
        <authorList>
            <person name="McCartney M.A."/>
            <person name="Auch B."/>
            <person name="Kono T."/>
            <person name="Mallez S."/>
            <person name="Zhang Y."/>
            <person name="Obille A."/>
            <person name="Becker A."/>
            <person name="Abrahante J.E."/>
            <person name="Garbe J."/>
            <person name="Badalamenti J.P."/>
            <person name="Herman A."/>
            <person name="Mangelson H."/>
            <person name="Liachko I."/>
            <person name="Sullivan S."/>
            <person name="Sone E.D."/>
            <person name="Koren S."/>
            <person name="Silverstein K.A.T."/>
            <person name="Beckman K.B."/>
            <person name="Gohl D.M."/>
        </authorList>
    </citation>
    <scope>NUCLEOTIDE SEQUENCE</scope>
    <source>
        <strain evidence="2">Duluth1</strain>
        <tissue evidence="2">Whole animal</tissue>
    </source>
</reference>
<evidence type="ECO:0000313" key="2">
    <source>
        <dbReference type="EMBL" id="KAH3704795.1"/>
    </source>
</evidence>
<dbReference type="Gene3D" id="1.20.140.150">
    <property type="match status" value="1"/>
</dbReference>
<feature type="transmembrane region" description="Helical" evidence="1">
    <location>
        <begin position="7"/>
        <end position="29"/>
    </location>
</feature>
<sequence length="163" mass="17989">MLDKKNVLRFSIIGVSALEVLCCILALSLNDWTIINIRSLSFNIDTNSGLWKYCVDDICNNFVIVTDWLNAVRALAFLGLFSSVGSIVTFVLYNFILEEKKLILYLTFALAVASGLFMLIAFIVYVTCETKDAYLGAGFGLCIVASILGWIATGLLGTYMKMP</sequence>